<dbReference type="EMBL" id="JARQBJ010000002">
    <property type="protein sequence ID" value="MDT2809563.1"/>
    <property type="molecule type" value="Genomic_DNA"/>
</dbReference>
<name>A0AAW8TUH7_9ENTE</name>
<organism evidence="1 2">
    <name type="scientific">Enterococcus asini</name>
    <dbReference type="NCBI Taxonomy" id="57732"/>
    <lineage>
        <taxon>Bacteria</taxon>
        <taxon>Bacillati</taxon>
        <taxon>Bacillota</taxon>
        <taxon>Bacilli</taxon>
        <taxon>Lactobacillales</taxon>
        <taxon>Enterococcaceae</taxon>
        <taxon>Enterococcus</taxon>
    </lineage>
</organism>
<dbReference type="RefSeq" id="WP_311835061.1">
    <property type="nucleotide sequence ID" value="NZ_JARQBJ010000002.1"/>
</dbReference>
<evidence type="ECO:0000313" key="2">
    <source>
        <dbReference type="Proteomes" id="UP001256711"/>
    </source>
</evidence>
<protein>
    <submittedName>
        <fullName evidence="1">YtxH domain-containing protein</fullName>
    </submittedName>
</protein>
<dbReference type="InterPro" id="IPR052928">
    <property type="entry name" value="Desiccation-related_membrane"/>
</dbReference>
<dbReference type="AlphaFoldDB" id="A0AAW8TUH7"/>
<comment type="caution">
    <text evidence="1">The sequence shown here is derived from an EMBL/GenBank/DDBJ whole genome shotgun (WGS) entry which is preliminary data.</text>
</comment>
<dbReference type="Pfam" id="PF12732">
    <property type="entry name" value="YtxH"/>
    <property type="match status" value="1"/>
</dbReference>
<accession>A0AAW8TUH7</accession>
<dbReference type="InterPro" id="IPR024623">
    <property type="entry name" value="YtxH"/>
</dbReference>
<dbReference type="Proteomes" id="UP001256711">
    <property type="component" value="Unassembled WGS sequence"/>
</dbReference>
<proteinExistence type="predicted"/>
<sequence length="119" mass="13224">MIKDFLKGLVFGSVVGGSAGLLLAPQSGNDTRRKLQQNLEEAAATQEDLNQSIENFSASLKRTQSLVTQLVPDLQDSLKKDIEAFQFQAEPRINRIQKQAEVLQTHLDIPETTDRSTKD</sequence>
<gene>
    <name evidence="1" type="ORF">P7H43_03630</name>
</gene>
<evidence type="ECO:0000313" key="1">
    <source>
        <dbReference type="EMBL" id="MDT2809563.1"/>
    </source>
</evidence>
<reference evidence="1" key="1">
    <citation type="submission" date="2023-03" db="EMBL/GenBank/DDBJ databases">
        <authorList>
            <person name="Shen W."/>
            <person name="Cai J."/>
        </authorList>
    </citation>
    <scope>NUCLEOTIDE SEQUENCE</scope>
    <source>
        <strain evidence="1">B226-2</strain>
    </source>
</reference>
<dbReference type="PANTHER" id="PTHR35792:SF1">
    <property type="entry name" value="SLL0268 PROTEIN"/>
    <property type="match status" value="1"/>
</dbReference>
<dbReference type="PANTHER" id="PTHR35792">
    <property type="entry name" value="GENERAL STRESS PROTEIN"/>
    <property type="match status" value="1"/>
</dbReference>